<dbReference type="NCBIfam" id="TIGR03148">
    <property type="entry name" value="cyt_nit_nrfD"/>
    <property type="match status" value="1"/>
</dbReference>
<protein>
    <submittedName>
        <fullName evidence="8">Cytochrome c nitrite reductase subunit NrfD</fullName>
        <ecNumber evidence="8">1.7.2.2</ecNumber>
    </submittedName>
</protein>
<keyword evidence="3" id="KW-1003">Cell membrane</keyword>
<dbReference type="Pfam" id="PF03916">
    <property type="entry name" value="NrfD"/>
    <property type="match status" value="1"/>
</dbReference>
<dbReference type="Proteomes" id="UP000662736">
    <property type="component" value="Chromosome"/>
</dbReference>
<feature type="transmembrane region" description="Helical" evidence="7">
    <location>
        <begin position="220"/>
        <end position="239"/>
    </location>
</feature>
<dbReference type="Gene3D" id="1.20.1630.10">
    <property type="entry name" value="Formate dehydrogenase/DMSO reductase domain"/>
    <property type="match status" value="1"/>
</dbReference>
<feature type="transmembrane region" description="Helical" evidence="7">
    <location>
        <begin position="259"/>
        <end position="277"/>
    </location>
</feature>
<dbReference type="AlphaFoldDB" id="A0A1T0ADD4"/>
<feature type="transmembrane region" description="Helical" evidence="7">
    <location>
        <begin position="51"/>
        <end position="73"/>
    </location>
</feature>
<dbReference type="RefSeq" id="WP_021113936.1">
    <property type="nucleotide sequence ID" value="NZ_CBCRUP010000038.1"/>
</dbReference>
<feature type="transmembrane region" description="Helical" evidence="7">
    <location>
        <begin position="179"/>
        <end position="200"/>
    </location>
</feature>
<name>A0A1T0ADD4_GLAPU</name>
<dbReference type="EMBL" id="CP071491">
    <property type="protein sequence ID" value="QSX16667.1"/>
    <property type="molecule type" value="Genomic_DNA"/>
</dbReference>
<sequence length="317" mass="34917">MNDYVPFQTPNLVWDSTIAIYLFLLGISAGSTLLAVLYKRKASLADPSQSWMIRTMAIMSPLATIIGLTLLIFHLARPWTFWYLMFNYQFDSVMSMGVMLFQVFMAVLVVWLAIIFKNWLSGFGFIPKFAFGLIDIAAKFTSLIEILLILLSLALGAYTGFLLSELISYPMLNNPVLPVLFLASGTSSGIVALLVVILVVGKVATDSHEVHFLHKFEKPVALIEMLLLAGFFAYLYAKGGQSAVAADNALAFSGYWGKMFWVGVVAIGLVIPMLLNIVSPANVKHQKGFILFLAVLGLIGVLCLRYFVLYAGQMTIA</sequence>
<evidence type="ECO:0000313" key="8">
    <source>
        <dbReference type="EMBL" id="QSX16667.1"/>
    </source>
</evidence>
<gene>
    <name evidence="8" type="primary">nrfD</name>
    <name evidence="8" type="ORF">J1G54_10025</name>
</gene>
<comment type="similarity">
    <text evidence="2">Belongs to the NrfD family.</text>
</comment>
<dbReference type="GO" id="GO:0042279">
    <property type="term" value="F:nitrite reductase (cytochrome, ammonia-forming) activity"/>
    <property type="evidence" value="ECO:0007669"/>
    <property type="project" value="UniProtKB-EC"/>
</dbReference>
<evidence type="ECO:0000256" key="5">
    <source>
        <dbReference type="ARBA" id="ARBA00022989"/>
    </source>
</evidence>
<comment type="subcellular location">
    <subcellularLocation>
        <location evidence="1">Cell membrane</location>
        <topology evidence="1">Multi-pass membrane protein</topology>
    </subcellularLocation>
</comment>
<keyword evidence="5 7" id="KW-1133">Transmembrane helix</keyword>
<proteinExistence type="inferred from homology"/>
<evidence type="ECO:0000256" key="4">
    <source>
        <dbReference type="ARBA" id="ARBA00022692"/>
    </source>
</evidence>
<organism evidence="8 9">
    <name type="scientific">Glaesserella parasuis</name>
    <name type="common">Haemophilus parasuis</name>
    <dbReference type="NCBI Taxonomy" id="738"/>
    <lineage>
        <taxon>Bacteria</taxon>
        <taxon>Pseudomonadati</taxon>
        <taxon>Pseudomonadota</taxon>
        <taxon>Gammaproteobacteria</taxon>
        <taxon>Pasteurellales</taxon>
        <taxon>Pasteurellaceae</taxon>
        <taxon>Glaesserella</taxon>
    </lineage>
</organism>
<dbReference type="EC" id="1.7.2.2" evidence="8"/>
<dbReference type="InterPro" id="IPR005614">
    <property type="entry name" value="NrfD-like"/>
</dbReference>
<keyword evidence="4 7" id="KW-0812">Transmembrane</keyword>
<evidence type="ECO:0000256" key="7">
    <source>
        <dbReference type="SAM" id="Phobius"/>
    </source>
</evidence>
<evidence type="ECO:0000313" key="9">
    <source>
        <dbReference type="Proteomes" id="UP000662736"/>
    </source>
</evidence>
<feature type="transmembrane region" description="Helical" evidence="7">
    <location>
        <begin position="20"/>
        <end position="39"/>
    </location>
</feature>
<evidence type="ECO:0000256" key="6">
    <source>
        <dbReference type="ARBA" id="ARBA00023136"/>
    </source>
</evidence>
<accession>A0A1T0ADD4</accession>
<dbReference type="PANTHER" id="PTHR34856">
    <property type="entry name" value="PROTEIN NRFD"/>
    <property type="match status" value="1"/>
</dbReference>
<feature type="transmembrane region" description="Helical" evidence="7">
    <location>
        <begin position="136"/>
        <end position="159"/>
    </location>
</feature>
<keyword evidence="6 7" id="KW-0472">Membrane</keyword>
<evidence type="ECO:0000256" key="3">
    <source>
        <dbReference type="ARBA" id="ARBA00022475"/>
    </source>
</evidence>
<dbReference type="PANTHER" id="PTHR34856:SF2">
    <property type="entry name" value="PROTEIN NRFD"/>
    <property type="match status" value="1"/>
</dbReference>
<reference evidence="8" key="1">
    <citation type="submission" date="2021-03" db="EMBL/GenBank/DDBJ databases">
        <title>Characterization of a novel Integrative Conjugative Element in Glaesserella parasuis.</title>
        <authorList>
            <person name="Hu G."/>
            <person name="Sun H."/>
        </authorList>
    </citation>
    <scope>NUCLEOTIDE SEQUENCE</scope>
    <source>
        <strain evidence="8">GHP1807</strain>
    </source>
</reference>
<dbReference type="InterPro" id="IPR017566">
    <property type="entry name" value="NrfD"/>
</dbReference>
<evidence type="ECO:0000256" key="2">
    <source>
        <dbReference type="ARBA" id="ARBA00008929"/>
    </source>
</evidence>
<dbReference type="KEGG" id="hpak:JT17_09770"/>
<evidence type="ECO:0000256" key="1">
    <source>
        <dbReference type="ARBA" id="ARBA00004651"/>
    </source>
</evidence>
<feature type="transmembrane region" description="Helical" evidence="7">
    <location>
        <begin position="289"/>
        <end position="308"/>
    </location>
</feature>
<feature type="transmembrane region" description="Helical" evidence="7">
    <location>
        <begin position="93"/>
        <end position="116"/>
    </location>
</feature>
<keyword evidence="8" id="KW-0560">Oxidoreductase</keyword>
<dbReference type="GO" id="GO:0005886">
    <property type="term" value="C:plasma membrane"/>
    <property type="evidence" value="ECO:0007669"/>
    <property type="project" value="UniProtKB-SubCell"/>
</dbReference>
<dbReference type="InterPro" id="IPR052049">
    <property type="entry name" value="Electron_transfer_protein"/>
</dbReference>